<dbReference type="Gene3D" id="2.60.40.4060">
    <property type="entry name" value="Reeler domain"/>
    <property type="match status" value="1"/>
</dbReference>
<dbReference type="InterPro" id="IPR002861">
    <property type="entry name" value="Reeler_dom"/>
</dbReference>
<organism evidence="2 3">
    <name type="scientific">Petrolisthes manimaculis</name>
    <dbReference type="NCBI Taxonomy" id="1843537"/>
    <lineage>
        <taxon>Eukaryota</taxon>
        <taxon>Metazoa</taxon>
        <taxon>Ecdysozoa</taxon>
        <taxon>Arthropoda</taxon>
        <taxon>Crustacea</taxon>
        <taxon>Multicrustacea</taxon>
        <taxon>Malacostraca</taxon>
        <taxon>Eumalacostraca</taxon>
        <taxon>Eucarida</taxon>
        <taxon>Decapoda</taxon>
        <taxon>Pleocyemata</taxon>
        <taxon>Anomura</taxon>
        <taxon>Galatheoidea</taxon>
        <taxon>Porcellanidae</taxon>
        <taxon>Petrolisthes</taxon>
    </lineage>
</organism>
<dbReference type="EMBL" id="JAWZYT010001275">
    <property type="protein sequence ID" value="KAK4313730.1"/>
    <property type="molecule type" value="Genomic_DNA"/>
</dbReference>
<accession>A0AAE1UC46</accession>
<name>A0AAE1UC46_9EUCA</name>
<comment type="caution">
    <text evidence="2">The sequence shown here is derived from an EMBL/GenBank/DDBJ whole genome shotgun (WGS) entry which is preliminary data.</text>
</comment>
<evidence type="ECO:0000259" key="1">
    <source>
        <dbReference type="PROSITE" id="PS51019"/>
    </source>
</evidence>
<evidence type="ECO:0000313" key="2">
    <source>
        <dbReference type="EMBL" id="KAK4313730.1"/>
    </source>
</evidence>
<dbReference type="PROSITE" id="PS51019">
    <property type="entry name" value="REELIN"/>
    <property type="match status" value="1"/>
</dbReference>
<dbReference type="GO" id="GO:0016020">
    <property type="term" value="C:membrane"/>
    <property type="evidence" value="ECO:0007669"/>
    <property type="project" value="TreeGrafter"/>
</dbReference>
<feature type="domain" description="Reelin" evidence="1">
    <location>
        <begin position="1"/>
        <end position="159"/>
    </location>
</feature>
<dbReference type="Proteomes" id="UP001292094">
    <property type="component" value="Unassembled WGS sequence"/>
</dbReference>
<dbReference type="PANTHER" id="PTHR45828">
    <property type="entry name" value="CYTOCHROME B561/FERRIC REDUCTASE TRANSMEMBRANE"/>
    <property type="match status" value="1"/>
</dbReference>
<dbReference type="CDD" id="cd08544">
    <property type="entry name" value="Reeler"/>
    <property type="match status" value="1"/>
</dbReference>
<dbReference type="PANTHER" id="PTHR45828:SF42">
    <property type="entry name" value="DEFENSE PROTEIN L(2)34FC"/>
    <property type="match status" value="1"/>
</dbReference>
<dbReference type="InterPro" id="IPR042307">
    <property type="entry name" value="Reeler_sf"/>
</dbReference>
<proteinExistence type="predicted"/>
<dbReference type="AlphaFoldDB" id="A0AAE1UC46"/>
<dbReference type="InterPro" id="IPR051237">
    <property type="entry name" value="Ferric-chelate_Red/DefProt"/>
</dbReference>
<reference evidence="2" key="1">
    <citation type="submission" date="2023-11" db="EMBL/GenBank/DDBJ databases">
        <title>Genome assemblies of two species of porcelain crab, Petrolisthes cinctipes and Petrolisthes manimaculis (Anomura: Porcellanidae).</title>
        <authorList>
            <person name="Angst P."/>
        </authorList>
    </citation>
    <scope>NUCLEOTIDE SEQUENCE</scope>
    <source>
        <strain evidence="2">PB745_02</strain>
        <tissue evidence="2">Gill</tissue>
    </source>
</reference>
<gene>
    <name evidence="2" type="ORF">Pmani_014951</name>
</gene>
<evidence type="ECO:0000313" key="3">
    <source>
        <dbReference type="Proteomes" id="UP001292094"/>
    </source>
</evidence>
<dbReference type="Pfam" id="PF02014">
    <property type="entry name" value="Reeler"/>
    <property type="match status" value="1"/>
</dbReference>
<keyword evidence="3" id="KW-1185">Reference proteome</keyword>
<protein>
    <recommendedName>
        <fullName evidence="1">Reelin domain-containing protein</fullName>
    </recommendedName>
</protein>
<sequence>MVVVMEGVTANPDMVPDSACEWLSPWHEPYTRPSEEPVPYQLRIYHQEVRAGSVVQVCIVGPKLALKGFMMQGHSVDDGEVIGSWIVQYNSSLSQTKDCQHTDDTVTHTNSDDKQWVPLYWQAPTNYQGMVIFKTAVVANYSTYWTDITSSPFKVSLNQ</sequence>